<dbReference type="Proteomes" id="UP000549971">
    <property type="component" value="Unassembled WGS sequence"/>
</dbReference>
<keyword evidence="3" id="KW-1185">Reference proteome</keyword>
<evidence type="ECO:0000313" key="2">
    <source>
        <dbReference type="EMBL" id="MBB5833395.1"/>
    </source>
</evidence>
<dbReference type="AlphaFoldDB" id="A0A7W9J1G7"/>
<gene>
    <name evidence="2" type="ORF">HDA39_000129</name>
</gene>
<dbReference type="RefSeq" id="WP_184793288.1">
    <property type="nucleotide sequence ID" value="NZ_JACHMY010000001.1"/>
</dbReference>
<comment type="caution">
    <text evidence="2">The sequence shown here is derived from an EMBL/GenBank/DDBJ whole genome shotgun (WGS) entry which is preliminary data.</text>
</comment>
<name>A0A7W9J1G7_9ACTN</name>
<protein>
    <submittedName>
        <fullName evidence="2">Uncharacterized protein</fullName>
    </submittedName>
</protein>
<reference evidence="2 3" key="1">
    <citation type="submission" date="2020-08" db="EMBL/GenBank/DDBJ databases">
        <title>Sequencing the genomes of 1000 actinobacteria strains.</title>
        <authorList>
            <person name="Klenk H.-P."/>
        </authorList>
    </citation>
    <scope>NUCLEOTIDE SEQUENCE [LARGE SCALE GENOMIC DNA]</scope>
    <source>
        <strain evidence="2 3">DSM 28967</strain>
    </source>
</reference>
<evidence type="ECO:0000256" key="1">
    <source>
        <dbReference type="SAM" id="Coils"/>
    </source>
</evidence>
<organism evidence="2 3">
    <name type="scientific">Kribbella italica</name>
    <dbReference type="NCBI Taxonomy" id="1540520"/>
    <lineage>
        <taxon>Bacteria</taxon>
        <taxon>Bacillati</taxon>
        <taxon>Actinomycetota</taxon>
        <taxon>Actinomycetes</taxon>
        <taxon>Propionibacteriales</taxon>
        <taxon>Kribbellaceae</taxon>
        <taxon>Kribbella</taxon>
    </lineage>
</organism>
<feature type="coiled-coil region" evidence="1">
    <location>
        <begin position="33"/>
        <end position="86"/>
    </location>
</feature>
<keyword evidence="1" id="KW-0175">Coiled coil</keyword>
<evidence type="ECO:0000313" key="3">
    <source>
        <dbReference type="Proteomes" id="UP000549971"/>
    </source>
</evidence>
<sequence>MIKNLLKKTPPTPSLGEQYGAALALHSSAASVFENLIEDHVQAEAELSAVANEATFQIEQAEIAYADERERMVSRHERELDDLEADHSLKVTGLSELADAAYNDAWAAYDRAEKIRALV</sequence>
<dbReference type="EMBL" id="JACHMY010000001">
    <property type="protein sequence ID" value="MBB5833395.1"/>
    <property type="molecule type" value="Genomic_DNA"/>
</dbReference>
<proteinExistence type="predicted"/>
<accession>A0A7W9J1G7</accession>